<keyword evidence="9 14" id="KW-0012">Acyltransferase</keyword>
<name>A0A6H2H3K9_9BACL</name>
<dbReference type="GO" id="GO:0044550">
    <property type="term" value="P:secondary metabolite biosynthetic process"/>
    <property type="evidence" value="ECO:0007669"/>
    <property type="project" value="TreeGrafter"/>
</dbReference>
<dbReference type="InterPro" id="IPR004655">
    <property type="entry name" value="FabH"/>
</dbReference>
<keyword evidence="7 14" id="KW-0443">Lipid metabolism</keyword>
<keyword evidence="18" id="KW-1185">Reference proteome</keyword>
<dbReference type="Pfam" id="PF08545">
    <property type="entry name" value="ACP_syn_III"/>
    <property type="match status" value="1"/>
</dbReference>
<feature type="active site" evidence="14">
    <location>
        <position position="114"/>
    </location>
</feature>
<evidence type="ECO:0000256" key="1">
    <source>
        <dbReference type="ARBA" id="ARBA00005194"/>
    </source>
</evidence>
<dbReference type="SUPFAM" id="SSF53901">
    <property type="entry name" value="Thiolase-like"/>
    <property type="match status" value="1"/>
</dbReference>
<keyword evidence="14" id="KW-0511">Multifunctional enzyme</keyword>
<evidence type="ECO:0000256" key="3">
    <source>
        <dbReference type="ARBA" id="ARBA00022490"/>
    </source>
</evidence>
<protein>
    <recommendedName>
        <fullName evidence="14">Beta-ketoacyl-[acyl-carrier-protein] synthase III</fullName>
        <shortName evidence="14">Beta-ketoacyl-ACP synthase III</shortName>
        <shortName evidence="14">KAS III</shortName>
        <ecNumber evidence="14">2.3.1.180</ecNumber>
    </recommendedName>
    <alternativeName>
        <fullName evidence="14">3-oxoacyl-[acyl-carrier-protein] synthase 3</fullName>
    </alternativeName>
    <alternativeName>
        <fullName evidence="14">3-oxoacyl-[acyl-carrier-protein] synthase III</fullName>
    </alternativeName>
</protein>
<sequence length="328" mass="34946">MSTPARITAIGSYVPDQVLSNADLERMVDTNDEWIVQRTGISERRIAADGQFTSSLCIEAVRDLLRRYPRAIDDVDYILVATATPDMSFPSTAALVQAEFGMRRAGTADLSAACAGFVSALHMAGGLIAGGAFRKILVLGAETLSRITDYTDRTTCILFGDGAGAVLVEAGEPDEERSWLAAHAATDGLDGHQLYRAATADRIGGQAVDIGGKLVQNGRAVYRWAVSRVPEEIGAFLDEAGVSPEEIDWFVPHNPNMRILEAMSGRTGIPLERTVTTLARTGNTSAASIPIALREAAADGRLQPGQLVLLYGFGGGLTQAGLLLRWTL</sequence>
<dbReference type="KEGG" id="palr:HGI30_07600"/>
<evidence type="ECO:0000256" key="13">
    <source>
        <dbReference type="ARBA" id="ARBA00052985"/>
    </source>
</evidence>
<evidence type="ECO:0000256" key="2">
    <source>
        <dbReference type="ARBA" id="ARBA00008642"/>
    </source>
</evidence>
<evidence type="ECO:0000256" key="8">
    <source>
        <dbReference type="ARBA" id="ARBA00023160"/>
    </source>
</evidence>
<keyword evidence="4 14" id="KW-0444">Lipid biosynthesis</keyword>
<comment type="catalytic activity">
    <reaction evidence="12">
        <text>2-methylpropanoyl-CoA + malonyl-[ACP] + H(+) = 4-methyl-3-oxopentanoyl-[ACP] + CO2 + CoA</text>
        <dbReference type="Rhea" id="RHEA:42268"/>
        <dbReference type="Rhea" id="RHEA-COMP:9623"/>
        <dbReference type="Rhea" id="RHEA-COMP:9940"/>
        <dbReference type="ChEBI" id="CHEBI:15378"/>
        <dbReference type="ChEBI" id="CHEBI:16526"/>
        <dbReference type="ChEBI" id="CHEBI:57287"/>
        <dbReference type="ChEBI" id="CHEBI:57338"/>
        <dbReference type="ChEBI" id="CHEBI:78449"/>
        <dbReference type="ChEBI" id="CHEBI:78820"/>
        <dbReference type="EC" id="2.3.1.300"/>
    </reaction>
    <physiologicalReaction direction="left-to-right" evidence="12">
        <dbReference type="Rhea" id="RHEA:42269"/>
    </physiologicalReaction>
</comment>
<evidence type="ECO:0000256" key="10">
    <source>
        <dbReference type="ARBA" id="ARBA00051096"/>
    </source>
</evidence>
<keyword evidence="6 14" id="KW-0276">Fatty acid metabolism</keyword>
<dbReference type="NCBIfam" id="NF006829">
    <property type="entry name" value="PRK09352.1"/>
    <property type="match status" value="1"/>
</dbReference>
<dbReference type="InterPro" id="IPR013747">
    <property type="entry name" value="ACP_syn_III_C"/>
</dbReference>
<dbReference type="EMBL" id="CP051428">
    <property type="protein sequence ID" value="QJC54261.1"/>
    <property type="molecule type" value="Genomic_DNA"/>
</dbReference>
<organism evidence="17 18">
    <name type="scientific">Paenibacillus albicereus</name>
    <dbReference type="NCBI Taxonomy" id="2726185"/>
    <lineage>
        <taxon>Bacteria</taxon>
        <taxon>Bacillati</taxon>
        <taxon>Bacillota</taxon>
        <taxon>Bacilli</taxon>
        <taxon>Bacillales</taxon>
        <taxon>Paenibacillaceae</taxon>
        <taxon>Paenibacillus</taxon>
    </lineage>
</organism>
<dbReference type="InterPro" id="IPR013751">
    <property type="entry name" value="ACP_syn_III_N"/>
</dbReference>
<evidence type="ECO:0000259" key="15">
    <source>
        <dbReference type="Pfam" id="PF08541"/>
    </source>
</evidence>
<dbReference type="GO" id="GO:0004315">
    <property type="term" value="F:3-oxoacyl-[acyl-carrier-protein] synthase activity"/>
    <property type="evidence" value="ECO:0007669"/>
    <property type="project" value="InterPro"/>
</dbReference>
<feature type="domain" description="Beta-ketoacyl-[acyl-carrier-protein] synthase III C-terminal" evidence="15">
    <location>
        <begin position="237"/>
        <end position="326"/>
    </location>
</feature>
<comment type="pathway">
    <text evidence="1 14">Lipid metabolism; fatty acid biosynthesis.</text>
</comment>
<comment type="function">
    <text evidence="14">Catalyzes the condensation reaction of fatty acid synthesis by the addition to an acyl acceptor of two carbons from malonyl-ACP. Catalyzes the first condensation reaction which initiates fatty acid synthesis and may therefore play a role in governing the total rate of fatty acid production. Possesses both acetoacetyl-ACP synthase and acetyl transacylase activities. Its substrate specificity determines the biosynthesis of branched-chain and/or straight-chain of fatty acids.</text>
</comment>
<dbReference type="AlphaFoldDB" id="A0A6H2H3K9"/>
<evidence type="ECO:0000256" key="11">
    <source>
        <dbReference type="ARBA" id="ARBA00052407"/>
    </source>
</evidence>
<reference evidence="17 18" key="1">
    <citation type="submission" date="2020-04" db="EMBL/GenBank/DDBJ databases">
        <title>Novel Paenibacillus strain UniB2 isolated from commercial digestive syrup.</title>
        <authorList>
            <person name="Thorat V."/>
            <person name="Kirdat K."/>
            <person name="Tiwarekar B."/>
            <person name="Yadav A."/>
        </authorList>
    </citation>
    <scope>NUCLEOTIDE SEQUENCE [LARGE SCALE GENOMIC DNA]</scope>
    <source>
        <strain evidence="17 18">UniB2</strain>
    </source>
</reference>
<comment type="similarity">
    <text evidence="2 14">Belongs to the thiolase-like superfamily. FabH family.</text>
</comment>
<feature type="active site" evidence="14">
    <location>
        <position position="283"/>
    </location>
</feature>
<dbReference type="FunFam" id="3.40.47.10:FF:000004">
    <property type="entry name" value="3-oxoacyl-[acyl-carrier-protein] synthase 3"/>
    <property type="match status" value="1"/>
</dbReference>
<comment type="subcellular location">
    <subcellularLocation>
        <location evidence="14">Cytoplasm</location>
    </subcellularLocation>
</comment>
<evidence type="ECO:0000313" key="18">
    <source>
        <dbReference type="Proteomes" id="UP000502136"/>
    </source>
</evidence>
<dbReference type="HAMAP" id="MF_01815">
    <property type="entry name" value="FabH"/>
    <property type="match status" value="1"/>
</dbReference>
<evidence type="ECO:0000256" key="14">
    <source>
        <dbReference type="HAMAP-Rule" id="MF_01815"/>
    </source>
</evidence>
<dbReference type="Proteomes" id="UP000502136">
    <property type="component" value="Chromosome"/>
</dbReference>
<keyword evidence="8 14" id="KW-0275">Fatty acid biosynthesis</keyword>
<comment type="domain">
    <text evidence="14">The last Arg residue of the ACP-binding site is essential for the weak association between ACP/AcpP and FabH.</text>
</comment>
<evidence type="ECO:0000256" key="12">
    <source>
        <dbReference type="ARBA" id="ARBA00052467"/>
    </source>
</evidence>
<gene>
    <name evidence="14" type="primary">fabH</name>
    <name evidence="17" type="ORF">HGI30_07600</name>
</gene>
<evidence type="ECO:0000256" key="5">
    <source>
        <dbReference type="ARBA" id="ARBA00022679"/>
    </source>
</evidence>
<dbReference type="PANTHER" id="PTHR34069">
    <property type="entry name" value="3-OXOACYL-[ACYL-CARRIER-PROTEIN] SYNTHASE 3"/>
    <property type="match status" value="1"/>
</dbReference>
<keyword evidence="3 14" id="KW-0963">Cytoplasm</keyword>
<evidence type="ECO:0000256" key="4">
    <source>
        <dbReference type="ARBA" id="ARBA00022516"/>
    </source>
</evidence>
<comment type="subunit">
    <text evidence="14">Homodimer.</text>
</comment>
<evidence type="ECO:0000259" key="16">
    <source>
        <dbReference type="Pfam" id="PF08545"/>
    </source>
</evidence>
<dbReference type="Gene3D" id="3.40.47.10">
    <property type="match status" value="1"/>
</dbReference>
<dbReference type="UniPathway" id="UPA00094"/>
<dbReference type="PANTHER" id="PTHR34069:SF2">
    <property type="entry name" value="BETA-KETOACYL-[ACYL-CARRIER-PROTEIN] SYNTHASE III"/>
    <property type="match status" value="1"/>
</dbReference>
<dbReference type="CDD" id="cd00830">
    <property type="entry name" value="KAS_III"/>
    <property type="match status" value="1"/>
</dbReference>
<feature type="domain" description="Beta-ketoacyl-[acyl-carrier-protein] synthase III N-terminal" evidence="16">
    <location>
        <begin position="109"/>
        <end position="188"/>
    </location>
</feature>
<dbReference type="Pfam" id="PF08541">
    <property type="entry name" value="ACP_syn_III_C"/>
    <property type="match status" value="1"/>
</dbReference>
<evidence type="ECO:0000256" key="9">
    <source>
        <dbReference type="ARBA" id="ARBA00023315"/>
    </source>
</evidence>
<comment type="caution">
    <text evidence="14">Lacks conserved residue(s) required for the propagation of feature annotation.</text>
</comment>
<dbReference type="GO" id="GO:0005737">
    <property type="term" value="C:cytoplasm"/>
    <property type="evidence" value="ECO:0007669"/>
    <property type="project" value="UniProtKB-SubCell"/>
</dbReference>
<dbReference type="InterPro" id="IPR016039">
    <property type="entry name" value="Thiolase-like"/>
</dbReference>
<dbReference type="NCBIfam" id="TIGR00747">
    <property type="entry name" value="fabH"/>
    <property type="match status" value="1"/>
</dbReference>
<comment type="catalytic activity">
    <reaction evidence="10">
        <text>malonyl-[ACP] + acetyl-CoA + H(+) = 3-oxobutanoyl-[ACP] + CO2 + CoA</text>
        <dbReference type="Rhea" id="RHEA:12080"/>
        <dbReference type="Rhea" id="RHEA-COMP:9623"/>
        <dbReference type="Rhea" id="RHEA-COMP:9625"/>
        <dbReference type="ChEBI" id="CHEBI:15378"/>
        <dbReference type="ChEBI" id="CHEBI:16526"/>
        <dbReference type="ChEBI" id="CHEBI:57287"/>
        <dbReference type="ChEBI" id="CHEBI:57288"/>
        <dbReference type="ChEBI" id="CHEBI:78449"/>
        <dbReference type="ChEBI" id="CHEBI:78450"/>
        <dbReference type="EC" id="2.3.1.180"/>
    </reaction>
    <physiologicalReaction direction="left-to-right" evidence="10">
        <dbReference type="Rhea" id="RHEA:12081"/>
    </physiologicalReaction>
</comment>
<proteinExistence type="inferred from homology"/>
<dbReference type="GO" id="GO:0033818">
    <property type="term" value="F:beta-ketoacyl-acyl-carrier-protein synthase III activity"/>
    <property type="evidence" value="ECO:0007669"/>
    <property type="project" value="UniProtKB-UniRule"/>
</dbReference>
<keyword evidence="5 14" id="KW-0808">Transferase</keyword>
<dbReference type="GO" id="GO:0006633">
    <property type="term" value="P:fatty acid biosynthetic process"/>
    <property type="evidence" value="ECO:0007669"/>
    <property type="project" value="UniProtKB-UniRule"/>
</dbReference>
<evidence type="ECO:0000313" key="17">
    <source>
        <dbReference type="EMBL" id="QJC54261.1"/>
    </source>
</evidence>
<accession>A0A6H2H3K9</accession>
<evidence type="ECO:0000256" key="7">
    <source>
        <dbReference type="ARBA" id="ARBA00023098"/>
    </source>
</evidence>
<evidence type="ECO:0000256" key="6">
    <source>
        <dbReference type="ARBA" id="ARBA00022832"/>
    </source>
</evidence>
<comment type="catalytic activity">
    <reaction evidence="11">
        <text>(2S)-2-methylbutanoyl-CoA + malonyl-[ACP] + H(+) = (4S)-4-methyl-3-oxohexanoyl-[ACP] + CO2 + CoA</text>
        <dbReference type="Rhea" id="RHEA:42276"/>
        <dbReference type="Rhea" id="RHEA-COMP:9623"/>
        <dbReference type="Rhea" id="RHEA-COMP:17148"/>
        <dbReference type="ChEBI" id="CHEBI:15378"/>
        <dbReference type="ChEBI" id="CHEBI:16526"/>
        <dbReference type="ChEBI" id="CHEBI:57287"/>
        <dbReference type="ChEBI" id="CHEBI:78449"/>
        <dbReference type="ChEBI" id="CHEBI:88166"/>
        <dbReference type="ChEBI" id="CHEBI:167462"/>
        <dbReference type="EC" id="2.3.1.300"/>
    </reaction>
    <physiologicalReaction direction="left-to-right" evidence="11">
        <dbReference type="Rhea" id="RHEA:42277"/>
    </physiologicalReaction>
</comment>
<feature type="active site" evidence="14">
    <location>
        <position position="253"/>
    </location>
</feature>
<dbReference type="EC" id="2.3.1.180" evidence="14"/>
<comment type="catalytic activity">
    <reaction evidence="13">
        <text>3-methylbutanoyl-CoA + malonyl-[ACP] + H(+) = 5-methyl-3-oxohexanoyl-[ACP] + CO2 + CoA</text>
        <dbReference type="Rhea" id="RHEA:42272"/>
        <dbReference type="Rhea" id="RHEA-COMP:9623"/>
        <dbReference type="Rhea" id="RHEA-COMP:9941"/>
        <dbReference type="ChEBI" id="CHEBI:15378"/>
        <dbReference type="ChEBI" id="CHEBI:16526"/>
        <dbReference type="ChEBI" id="CHEBI:57287"/>
        <dbReference type="ChEBI" id="CHEBI:57345"/>
        <dbReference type="ChEBI" id="CHEBI:78449"/>
        <dbReference type="ChEBI" id="CHEBI:78822"/>
        <dbReference type="EC" id="2.3.1.300"/>
    </reaction>
    <physiologicalReaction direction="left-to-right" evidence="13">
        <dbReference type="Rhea" id="RHEA:42273"/>
    </physiologicalReaction>
</comment>